<accession>A0A8S1YK25</accession>
<dbReference type="AlphaFoldDB" id="A0A8S1YK25"/>
<sequence>MKERKIESEEGYTQSFRTWRSQNVGNENIFKSLVNQRFNLSSKKFQLLDRVFQYQGTLKSHRGNNGSQSTYKL</sequence>
<organism evidence="1 2">
    <name type="scientific">Paramecium octaurelia</name>
    <dbReference type="NCBI Taxonomy" id="43137"/>
    <lineage>
        <taxon>Eukaryota</taxon>
        <taxon>Sar</taxon>
        <taxon>Alveolata</taxon>
        <taxon>Ciliophora</taxon>
        <taxon>Intramacronucleata</taxon>
        <taxon>Oligohymenophorea</taxon>
        <taxon>Peniculida</taxon>
        <taxon>Parameciidae</taxon>
        <taxon>Paramecium</taxon>
    </lineage>
</organism>
<gene>
    <name evidence="1" type="ORF">POCTA_138.1.T1710032</name>
</gene>
<protein>
    <submittedName>
        <fullName evidence="1">Uncharacterized protein</fullName>
    </submittedName>
</protein>
<comment type="caution">
    <text evidence="1">The sequence shown here is derived from an EMBL/GenBank/DDBJ whole genome shotgun (WGS) entry which is preliminary data.</text>
</comment>
<keyword evidence="2" id="KW-1185">Reference proteome</keyword>
<dbReference type="Proteomes" id="UP000683925">
    <property type="component" value="Unassembled WGS sequence"/>
</dbReference>
<evidence type="ECO:0000313" key="1">
    <source>
        <dbReference type="EMBL" id="CAD8214200.1"/>
    </source>
</evidence>
<evidence type="ECO:0000313" key="2">
    <source>
        <dbReference type="Proteomes" id="UP000683925"/>
    </source>
</evidence>
<name>A0A8S1YK25_PAROT</name>
<reference evidence="1" key="1">
    <citation type="submission" date="2021-01" db="EMBL/GenBank/DDBJ databases">
        <authorList>
            <consortium name="Genoscope - CEA"/>
            <person name="William W."/>
        </authorList>
    </citation>
    <scope>NUCLEOTIDE SEQUENCE</scope>
</reference>
<proteinExistence type="predicted"/>
<dbReference type="EMBL" id="CAJJDP010000174">
    <property type="protein sequence ID" value="CAD8214200.1"/>
    <property type="molecule type" value="Genomic_DNA"/>
</dbReference>